<organism evidence="1">
    <name type="scientific">Escherichia phage PMBT16</name>
    <dbReference type="NCBI Taxonomy" id="3137282"/>
    <lineage>
        <taxon>Viruses</taxon>
    </lineage>
</organism>
<accession>A0AAU8BUM6</accession>
<dbReference type="EMBL" id="PP554575">
    <property type="protein sequence ID" value="XCD29277.1"/>
    <property type="molecule type" value="Genomic_DNA"/>
</dbReference>
<reference evidence="1" key="1">
    <citation type="submission" date="2024-03" db="EMBL/GenBank/DDBJ databases">
        <title>This phage originates from the Bacteriophage catalogue of the Bacteriophage Competence Centre, Department of Microbiology und Biotechnology, Max Rubner-Institut, Kiel, Germany.</title>
        <authorList>
            <person name="Sprotte S."/>
            <person name="Brinks E."/>
        </authorList>
    </citation>
    <scope>NUCLEOTIDE SEQUENCE</scope>
</reference>
<sequence>MFLICHFVSLSCHTNNLVSTLEINKTVRYTTVEIKTEGHYV</sequence>
<protein>
    <submittedName>
        <fullName evidence="1">Uncharacterized protein</fullName>
    </submittedName>
</protein>
<name>A0AAU8BUM6_9VIRU</name>
<proteinExistence type="predicted"/>
<evidence type="ECO:0000313" key="1">
    <source>
        <dbReference type="EMBL" id="XCD29277.1"/>
    </source>
</evidence>